<sequence length="102" mass="11637">MRLVTCIVHPFDWSRVQHAIRRRCELVNRVHGAEIRGNCHMHASATMCTICGQVTPEKYWNISSIMLDVTLSVERVGSHGKEFFIVRVFDRSARLVVGRGSL</sequence>
<reference evidence="1 2" key="1">
    <citation type="submission" date="2023-07" db="EMBL/GenBank/DDBJ databases">
        <title>Sequencing the genomes of 1000 actinobacteria strains.</title>
        <authorList>
            <person name="Klenk H.-P."/>
        </authorList>
    </citation>
    <scope>NUCLEOTIDE SEQUENCE [LARGE SCALE GENOMIC DNA]</scope>
    <source>
        <strain evidence="1 2">DSM 22966</strain>
    </source>
</reference>
<name>A0ABU2AXC9_9MICC</name>
<dbReference type="Proteomes" id="UP001183794">
    <property type="component" value="Unassembled WGS sequence"/>
</dbReference>
<organism evidence="1 2">
    <name type="scientific">Enteractinococcus fodinae</name>
    <dbReference type="NCBI Taxonomy" id="684663"/>
    <lineage>
        <taxon>Bacteria</taxon>
        <taxon>Bacillati</taxon>
        <taxon>Actinomycetota</taxon>
        <taxon>Actinomycetes</taxon>
        <taxon>Micrococcales</taxon>
        <taxon>Micrococcaceae</taxon>
    </lineage>
</organism>
<protein>
    <submittedName>
        <fullName evidence="1">Uncharacterized protein</fullName>
    </submittedName>
</protein>
<proteinExistence type="predicted"/>
<keyword evidence="2" id="KW-1185">Reference proteome</keyword>
<gene>
    <name evidence="1" type="ORF">J2S62_000268</name>
</gene>
<accession>A0ABU2AXC9</accession>
<comment type="caution">
    <text evidence="1">The sequence shown here is derived from an EMBL/GenBank/DDBJ whole genome shotgun (WGS) entry which is preliminary data.</text>
</comment>
<evidence type="ECO:0000313" key="2">
    <source>
        <dbReference type="Proteomes" id="UP001183794"/>
    </source>
</evidence>
<evidence type="ECO:0000313" key="1">
    <source>
        <dbReference type="EMBL" id="MDR7346011.1"/>
    </source>
</evidence>
<dbReference type="EMBL" id="JAVDYJ010000001">
    <property type="protein sequence ID" value="MDR7346011.1"/>
    <property type="molecule type" value="Genomic_DNA"/>
</dbReference>